<protein>
    <submittedName>
        <fullName evidence="2">Uncharacterized protein</fullName>
    </submittedName>
</protein>
<reference evidence="2" key="1">
    <citation type="submission" date="2023-07" db="EMBL/GenBank/DDBJ databases">
        <authorList>
            <consortium name="AG Swart"/>
            <person name="Singh M."/>
            <person name="Singh A."/>
            <person name="Seah K."/>
            <person name="Emmerich C."/>
        </authorList>
    </citation>
    <scope>NUCLEOTIDE SEQUENCE</scope>
    <source>
        <strain evidence="2">DP1</strain>
    </source>
</reference>
<comment type="caution">
    <text evidence="2">The sequence shown here is derived from an EMBL/GenBank/DDBJ whole genome shotgun (WGS) entry which is preliminary data.</text>
</comment>
<accession>A0AAD1X7R3</accession>
<proteinExistence type="predicted"/>
<gene>
    <name evidence="2" type="ORF">ECRASSUSDP1_LOCUS3222</name>
</gene>
<evidence type="ECO:0000313" key="2">
    <source>
        <dbReference type="EMBL" id="CAI2361907.1"/>
    </source>
</evidence>
<keyword evidence="3" id="KW-1185">Reference proteome</keyword>
<name>A0AAD1X7R3_EUPCR</name>
<keyword evidence="1" id="KW-0175">Coiled coil</keyword>
<feature type="coiled-coil region" evidence="1">
    <location>
        <begin position="17"/>
        <end position="44"/>
    </location>
</feature>
<dbReference type="EMBL" id="CAMPGE010003084">
    <property type="protein sequence ID" value="CAI2361907.1"/>
    <property type="molecule type" value="Genomic_DNA"/>
</dbReference>
<evidence type="ECO:0000313" key="3">
    <source>
        <dbReference type="Proteomes" id="UP001295684"/>
    </source>
</evidence>
<organism evidence="2 3">
    <name type="scientific">Euplotes crassus</name>
    <dbReference type="NCBI Taxonomy" id="5936"/>
    <lineage>
        <taxon>Eukaryota</taxon>
        <taxon>Sar</taxon>
        <taxon>Alveolata</taxon>
        <taxon>Ciliophora</taxon>
        <taxon>Intramacronucleata</taxon>
        <taxon>Spirotrichea</taxon>
        <taxon>Hypotrichia</taxon>
        <taxon>Euplotida</taxon>
        <taxon>Euplotidae</taxon>
        <taxon>Moneuplotes</taxon>
    </lineage>
</organism>
<evidence type="ECO:0000256" key="1">
    <source>
        <dbReference type="SAM" id="Coils"/>
    </source>
</evidence>
<dbReference type="Proteomes" id="UP001295684">
    <property type="component" value="Unassembled WGS sequence"/>
</dbReference>
<sequence length="396" mass="45324">MEDFYDFDRYFEGGDRKEKQEGKIDSVLEKIRSFEKAVENAQDLVDSIKFNQSKEAKTTAINIKNSVFPIQQELNEIAGGSDIKLIDLGEQRLYNISDKAEAVIKTCEDILNKKPVTRVENTLNIPSRMIKAQKDPEEVKIAPVEEIISIEEEIYDQCKSIDYGIKNVVFKATIEKDDGDLSPVSTLSILLNDHRYASYLKICLKDTFPKVDFISIRGQTRKIRRRLKKFINESMPNTVRGISFNKSEWAPSLIKEYFSEILKMSHRVTGQISLYNFIISTIQMRKLLAVNRDKKLIGFESCILFLESIPNFGNCFKATSTKILVFDQCGAPNRGNWADNPHHFDNLVQGLAKSEDLKASLREIHVMNCGLQRKDVKQLLSNHGLKKVKIFGCFCF</sequence>
<dbReference type="AlphaFoldDB" id="A0AAD1X7R3"/>